<evidence type="ECO:0000313" key="2">
    <source>
        <dbReference type="EMBL" id="MPC85167.1"/>
    </source>
</evidence>
<organism evidence="2 3">
    <name type="scientific">Portunus trituberculatus</name>
    <name type="common">Swimming crab</name>
    <name type="synonym">Neptunus trituberculatus</name>
    <dbReference type="NCBI Taxonomy" id="210409"/>
    <lineage>
        <taxon>Eukaryota</taxon>
        <taxon>Metazoa</taxon>
        <taxon>Ecdysozoa</taxon>
        <taxon>Arthropoda</taxon>
        <taxon>Crustacea</taxon>
        <taxon>Multicrustacea</taxon>
        <taxon>Malacostraca</taxon>
        <taxon>Eumalacostraca</taxon>
        <taxon>Eucarida</taxon>
        <taxon>Decapoda</taxon>
        <taxon>Pleocyemata</taxon>
        <taxon>Brachyura</taxon>
        <taxon>Eubrachyura</taxon>
        <taxon>Portunoidea</taxon>
        <taxon>Portunidae</taxon>
        <taxon>Portuninae</taxon>
        <taxon>Portunus</taxon>
    </lineage>
</organism>
<proteinExistence type="predicted"/>
<name>A0A5B7IUM5_PORTR</name>
<dbReference type="EMBL" id="VSRR010067539">
    <property type="protein sequence ID" value="MPC85167.1"/>
    <property type="molecule type" value="Genomic_DNA"/>
</dbReference>
<dbReference type="AlphaFoldDB" id="A0A5B7IUM5"/>
<gene>
    <name evidence="2" type="ORF">E2C01_079930</name>
</gene>
<evidence type="ECO:0000256" key="1">
    <source>
        <dbReference type="SAM" id="MobiDB-lite"/>
    </source>
</evidence>
<evidence type="ECO:0000313" key="3">
    <source>
        <dbReference type="Proteomes" id="UP000324222"/>
    </source>
</evidence>
<sequence>MRDVDRRTKEKKVEDVYEEEGEEIAGFEMTTDVESKEGTRGDKGEREGERRGDKGKELNTSSAKPCLNQRTPVLSSGLIATISPPPTTPLFLHPPATLNPNATICPNPTPSTRLYSSSQEAPLLFFFSFRRGVIGDVKSVFWC</sequence>
<feature type="compositionally biased region" description="Polar residues" evidence="1">
    <location>
        <begin position="58"/>
        <end position="67"/>
    </location>
</feature>
<feature type="compositionally biased region" description="Basic and acidic residues" evidence="1">
    <location>
        <begin position="1"/>
        <end position="15"/>
    </location>
</feature>
<reference evidence="2 3" key="1">
    <citation type="submission" date="2019-05" db="EMBL/GenBank/DDBJ databases">
        <title>Another draft genome of Portunus trituberculatus and its Hox gene families provides insights of decapod evolution.</title>
        <authorList>
            <person name="Jeong J.-H."/>
            <person name="Song I."/>
            <person name="Kim S."/>
            <person name="Choi T."/>
            <person name="Kim D."/>
            <person name="Ryu S."/>
            <person name="Kim W."/>
        </authorList>
    </citation>
    <scope>NUCLEOTIDE SEQUENCE [LARGE SCALE GENOMIC DNA]</scope>
    <source>
        <tissue evidence="2">Muscle</tissue>
    </source>
</reference>
<feature type="region of interest" description="Disordered" evidence="1">
    <location>
        <begin position="1"/>
        <end position="67"/>
    </location>
</feature>
<accession>A0A5B7IUM5</accession>
<feature type="compositionally biased region" description="Basic and acidic residues" evidence="1">
    <location>
        <begin position="33"/>
        <end position="57"/>
    </location>
</feature>
<protein>
    <submittedName>
        <fullName evidence="2">Uncharacterized protein</fullName>
    </submittedName>
</protein>
<comment type="caution">
    <text evidence="2">The sequence shown here is derived from an EMBL/GenBank/DDBJ whole genome shotgun (WGS) entry which is preliminary data.</text>
</comment>
<dbReference type="Proteomes" id="UP000324222">
    <property type="component" value="Unassembled WGS sequence"/>
</dbReference>
<feature type="compositionally biased region" description="Acidic residues" evidence="1">
    <location>
        <begin position="16"/>
        <end position="25"/>
    </location>
</feature>
<keyword evidence="3" id="KW-1185">Reference proteome</keyword>